<reference evidence="3" key="1">
    <citation type="submission" date="2025-08" db="UniProtKB">
        <authorList>
            <consortium name="RefSeq"/>
        </authorList>
    </citation>
    <scope>IDENTIFICATION</scope>
    <source>
        <strain evidence="3">11010-0011.00</strain>
        <tissue evidence="3">Whole body</tissue>
    </source>
</reference>
<name>A0A6J2U5R7_DROLE</name>
<dbReference type="Proteomes" id="UP000504634">
    <property type="component" value="Unplaced"/>
</dbReference>
<dbReference type="GeneID" id="115630006"/>
<evidence type="ECO:0000313" key="3">
    <source>
        <dbReference type="RefSeq" id="XP_030382492.1"/>
    </source>
</evidence>
<keyword evidence="2" id="KW-1185">Reference proteome</keyword>
<evidence type="ECO:0000313" key="2">
    <source>
        <dbReference type="Proteomes" id="UP000504634"/>
    </source>
</evidence>
<keyword evidence="1" id="KW-0472">Membrane</keyword>
<gene>
    <name evidence="3" type="primary">LOC115630006</name>
</gene>
<proteinExistence type="predicted"/>
<dbReference type="AlphaFoldDB" id="A0A6J2U5R7"/>
<organism evidence="2 3">
    <name type="scientific">Drosophila lebanonensis</name>
    <name type="common">Fruit fly</name>
    <name type="synonym">Scaptodrosophila lebanonensis</name>
    <dbReference type="NCBI Taxonomy" id="7225"/>
    <lineage>
        <taxon>Eukaryota</taxon>
        <taxon>Metazoa</taxon>
        <taxon>Ecdysozoa</taxon>
        <taxon>Arthropoda</taxon>
        <taxon>Hexapoda</taxon>
        <taxon>Insecta</taxon>
        <taxon>Pterygota</taxon>
        <taxon>Neoptera</taxon>
        <taxon>Endopterygota</taxon>
        <taxon>Diptera</taxon>
        <taxon>Brachycera</taxon>
        <taxon>Muscomorpha</taxon>
        <taxon>Ephydroidea</taxon>
        <taxon>Drosophilidae</taxon>
        <taxon>Scaptodrosophila</taxon>
    </lineage>
</organism>
<sequence length="85" mass="10147">MLMRMHRYINMHVCRCYIDVHTCFNCALSMLISIISAFFVIIIVGALVYYFYYYEEKDDVTKIKDDVHEGFKNAYDKLKDTLKTN</sequence>
<keyword evidence="1" id="KW-1133">Transmembrane helix</keyword>
<keyword evidence="1" id="KW-0812">Transmembrane</keyword>
<dbReference type="RefSeq" id="XP_030382492.1">
    <property type="nucleotide sequence ID" value="XM_030526632.1"/>
</dbReference>
<feature type="transmembrane region" description="Helical" evidence="1">
    <location>
        <begin position="21"/>
        <end position="52"/>
    </location>
</feature>
<evidence type="ECO:0000256" key="1">
    <source>
        <dbReference type="SAM" id="Phobius"/>
    </source>
</evidence>
<accession>A0A6J2U5R7</accession>
<dbReference type="OrthoDB" id="8005303at2759"/>
<protein>
    <submittedName>
        <fullName evidence="3">Uncharacterized protein LOC115630006 isoform X1</fullName>
    </submittedName>
</protein>